<gene>
    <name evidence="1" type="ORF">LWI29_006235</name>
</gene>
<evidence type="ECO:0000313" key="1">
    <source>
        <dbReference type="EMBL" id="KAK0595399.1"/>
    </source>
</evidence>
<accession>A0AA39SNZ9</accession>
<organism evidence="1 2">
    <name type="scientific">Acer saccharum</name>
    <name type="common">Sugar maple</name>
    <dbReference type="NCBI Taxonomy" id="4024"/>
    <lineage>
        <taxon>Eukaryota</taxon>
        <taxon>Viridiplantae</taxon>
        <taxon>Streptophyta</taxon>
        <taxon>Embryophyta</taxon>
        <taxon>Tracheophyta</taxon>
        <taxon>Spermatophyta</taxon>
        <taxon>Magnoliopsida</taxon>
        <taxon>eudicotyledons</taxon>
        <taxon>Gunneridae</taxon>
        <taxon>Pentapetalae</taxon>
        <taxon>rosids</taxon>
        <taxon>malvids</taxon>
        <taxon>Sapindales</taxon>
        <taxon>Sapindaceae</taxon>
        <taxon>Hippocastanoideae</taxon>
        <taxon>Acereae</taxon>
        <taxon>Acer</taxon>
    </lineage>
</organism>
<sequence length="121" mass="13731">MMDFVEKYLVRLLLPSASSYSQFMVTVPSGGDLRVTSATVFSQCKQIKSNLSSKIPKQTLFVQYNPNLLRYISTYLHPQSHPRLLNAYIVSSSSGLFVTHFSRRVELCCNFNGYTCGYVSR</sequence>
<dbReference type="EMBL" id="JAUESC010000004">
    <property type="protein sequence ID" value="KAK0595399.1"/>
    <property type="molecule type" value="Genomic_DNA"/>
</dbReference>
<dbReference type="AlphaFoldDB" id="A0AA39SNZ9"/>
<reference evidence="1" key="1">
    <citation type="journal article" date="2022" name="Plant J.">
        <title>Strategies of tolerance reflected in two North American maple genomes.</title>
        <authorList>
            <person name="McEvoy S.L."/>
            <person name="Sezen U.U."/>
            <person name="Trouern-Trend A."/>
            <person name="McMahon S.M."/>
            <person name="Schaberg P.G."/>
            <person name="Yang J."/>
            <person name="Wegrzyn J.L."/>
            <person name="Swenson N.G."/>
        </authorList>
    </citation>
    <scope>NUCLEOTIDE SEQUENCE</scope>
    <source>
        <strain evidence="1">NS2018</strain>
    </source>
</reference>
<keyword evidence="2" id="KW-1185">Reference proteome</keyword>
<evidence type="ECO:0000313" key="2">
    <source>
        <dbReference type="Proteomes" id="UP001168877"/>
    </source>
</evidence>
<name>A0AA39SNZ9_ACESA</name>
<comment type="caution">
    <text evidence="1">The sequence shown here is derived from an EMBL/GenBank/DDBJ whole genome shotgun (WGS) entry which is preliminary data.</text>
</comment>
<proteinExistence type="predicted"/>
<protein>
    <submittedName>
        <fullName evidence="1">Uncharacterized protein</fullName>
    </submittedName>
</protein>
<reference evidence="1" key="2">
    <citation type="submission" date="2023-06" db="EMBL/GenBank/DDBJ databases">
        <authorList>
            <person name="Swenson N.G."/>
            <person name="Wegrzyn J.L."/>
            <person name="Mcevoy S.L."/>
        </authorList>
    </citation>
    <scope>NUCLEOTIDE SEQUENCE</scope>
    <source>
        <strain evidence="1">NS2018</strain>
        <tissue evidence="1">Leaf</tissue>
    </source>
</reference>
<dbReference type="Proteomes" id="UP001168877">
    <property type="component" value="Unassembled WGS sequence"/>
</dbReference>